<protein>
    <submittedName>
        <fullName evidence="1">8840_t:CDS:1</fullName>
    </submittedName>
</protein>
<proteinExistence type="predicted"/>
<dbReference type="EMBL" id="CAJVPM010023580">
    <property type="protein sequence ID" value="CAG8650252.1"/>
    <property type="molecule type" value="Genomic_DNA"/>
</dbReference>
<dbReference type="Proteomes" id="UP000789860">
    <property type="component" value="Unassembled WGS sequence"/>
</dbReference>
<name>A0ACA9NKA0_9GLOM</name>
<reference evidence="1" key="1">
    <citation type="submission" date="2021-06" db="EMBL/GenBank/DDBJ databases">
        <authorList>
            <person name="Kallberg Y."/>
            <person name="Tangrot J."/>
            <person name="Rosling A."/>
        </authorList>
    </citation>
    <scope>NUCLEOTIDE SEQUENCE</scope>
    <source>
        <strain evidence="1">AU212A</strain>
    </source>
</reference>
<keyword evidence="2" id="KW-1185">Reference proteome</keyword>
<feature type="non-terminal residue" evidence="1">
    <location>
        <position position="1"/>
    </location>
</feature>
<sequence>VPKKECIFFTFDEACAFVENYASQTNIVTILGKTTKNSDDSGYRQAFFVCEKQGSYNGKKKHILLSEQQQKLQELYEIKILLKTLQNDKNITASIAIKPEYNDERNQDDLFIQ</sequence>
<feature type="non-terminal residue" evidence="1">
    <location>
        <position position="113"/>
    </location>
</feature>
<evidence type="ECO:0000313" key="1">
    <source>
        <dbReference type="EMBL" id="CAG8650252.1"/>
    </source>
</evidence>
<comment type="caution">
    <text evidence="1">The sequence shown here is derived from an EMBL/GenBank/DDBJ whole genome shotgun (WGS) entry which is preliminary data.</text>
</comment>
<gene>
    <name evidence="1" type="ORF">SCALOS_LOCUS8641</name>
</gene>
<evidence type="ECO:0000313" key="2">
    <source>
        <dbReference type="Proteomes" id="UP000789860"/>
    </source>
</evidence>
<accession>A0ACA9NKA0</accession>
<organism evidence="1 2">
    <name type="scientific">Scutellospora calospora</name>
    <dbReference type="NCBI Taxonomy" id="85575"/>
    <lineage>
        <taxon>Eukaryota</taxon>
        <taxon>Fungi</taxon>
        <taxon>Fungi incertae sedis</taxon>
        <taxon>Mucoromycota</taxon>
        <taxon>Glomeromycotina</taxon>
        <taxon>Glomeromycetes</taxon>
        <taxon>Diversisporales</taxon>
        <taxon>Gigasporaceae</taxon>
        <taxon>Scutellospora</taxon>
    </lineage>
</organism>